<evidence type="ECO:0000313" key="1">
    <source>
        <dbReference type="EMBL" id="CAE0237259.1"/>
    </source>
</evidence>
<sequence length="124" mass="14776">MSSVPKPYDKENLKVYDENLKQLVDDSYNLCLYKCGENIYDQVFHCKQGCYKEIIVPYRYALHSARDNEETNYRKCLAHHKSFPNISQKAMMECSYDLFAERALIMQKQYYTEARRLLNNAHTK</sequence>
<protein>
    <submittedName>
        <fullName evidence="1">Uncharacterized protein</fullName>
    </submittedName>
</protein>
<accession>A0A7S3CW09</accession>
<gene>
    <name evidence="1" type="ORF">SRAS04492_LOCUS9068</name>
</gene>
<proteinExistence type="predicted"/>
<dbReference type="AlphaFoldDB" id="A0A7S3CW09"/>
<reference evidence="1" key="1">
    <citation type="submission" date="2021-01" db="EMBL/GenBank/DDBJ databases">
        <authorList>
            <person name="Corre E."/>
            <person name="Pelletier E."/>
            <person name="Niang G."/>
            <person name="Scheremetjew M."/>
            <person name="Finn R."/>
            <person name="Kale V."/>
            <person name="Holt S."/>
            <person name="Cochrane G."/>
            <person name="Meng A."/>
            <person name="Brown T."/>
            <person name="Cohen L."/>
        </authorList>
    </citation>
    <scope>NUCLEOTIDE SEQUENCE</scope>
    <source>
        <strain evidence="1">Ras09</strain>
    </source>
</reference>
<organism evidence="1">
    <name type="scientific">Strombidium rassoulzadegani</name>
    <dbReference type="NCBI Taxonomy" id="1082188"/>
    <lineage>
        <taxon>Eukaryota</taxon>
        <taxon>Sar</taxon>
        <taxon>Alveolata</taxon>
        <taxon>Ciliophora</taxon>
        <taxon>Intramacronucleata</taxon>
        <taxon>Spirotrichea</taxon>
        <taxon>Oligotrichia</taxon>
        <taxon>Strombidiidae</taxon>
        <taxon>Strombidium</taxon>
    </lineage>
</organism>
<name>A0A7S3CW09_9SPIT</name>
<dbReference type="EMBL" id="HBIA01018209">
    <property type="protein sequence ID" value="CAE0237259.1"/>
    <property type="molecule type" value="Transcribed_RNA"/>
</dbReference>